<evidence type="ECO:0000313" key="4">
    <source>
        <dbReference type="EMBL" id="QEQ97405.1"/>
    </source>
</evidence>
<feature type="compositionally biased region" description="Polar residues" evidence="2">
    <location>
        <begin position="38"/>
        <end position="59"/>
    </location>
</feature>
<dbReference type="Proteomes" id="UP000324760">
    <property type="component" value="Chromosome"/>
</dbReference>
<keyword evidence="3" id="KW-0472">Membrane</keyword>
<gene>
    <name evidence="4" type="ORF">F0U83_12150</name>
</gene>
<reference evidence="4 5" key="1">
    <citation type="journal article" date="2019" name="Biochem. Eng. J.">
        <title>Metabolic engineering of the marine bacteria Neptunomonas concharum for the production of acetoin and meso-2,3-butanediol from acetate.</title>
        <authorList>
            <person name="Li W."/>
            <person name="Pu N."/>
            <person name="Liu C.-X."/>
            <person name="Yuan Q.-P."/>
            <person name="Li Z.-J."/>
        </authorList>
    </citation>
    <scope>NUCLEOTIDE SEQUENCE [LARGE SCALE GENOMIC DNA]</scope>
    <source>
        <strain evidence="4 5">JCM17730</strain>
    </source>
</reference>
<dbReference type="AlphaFoldDB" id="A0A5P1RDR8"/>
<keyword evidence="3" id="KW-0812">Transmembrane</keyword>
<evidence type="ECO:0000313" key="5">
    <source>
        <dbReference type="Proteomes" id="UP000324760"/>
    </source>
</evidence>
<organism evidence="4 5">
    <name type="scientific">Neptunomonas concharum</name>
    <dbReference type="NCBI Taxonomy" id="1031538"/>
    <lineage>
        <taxon>Bacteria</taxon>
        <taxon>Pseudomonadati</taxon>
        <taxon>Pseudomonadota</taxon>
        <taxon>Gammaproteobacteria</taxon>
        <taxon>Oceanospirillales</taxon>
        <taxon>Oceanospirillaceae</taxon>
        <taxon>Neptunomonas</taxon>
    </lineage>
</organism>
<dbReference type="EMBL" id="CP043869">
    <property type="protein sequence ID" value="QEQ97405.1"/>
    <property type="molecule type" value="Genomic_DNA"/>
</dbReference>
<dbReference type="KEGG" id="ncu:F0U83_12150"/>
<accession>A0A5P1RDR8</accession>
<keyword evidence="1" id="KW-0175">Coiled coil</keyword>
<protein>
    <submittedName>
        <fullName evidence="4">Uncharacterized protein</fullName>
    </submittedName>
</protein>
<sequence>MSRDDNDLQVPDLGPADPSVVKAPQGKPLDKVEPVSEAGQTTQNTRPEQSTSGVKSTPNELVIRQESSGDWFVTLILVLLTAAVSGLGYMMFGLQQTIEQQRTDLQASAERIQTLEKLLNVTAGAPNPQAPTLEERLSKLDSTMLERHKHFDAEIAGLWKLTESQQKSQLESLSGSLKTLQAQVEGLIKDQKTGAGQINQVEEKLVSLDKRLASNNVASEVEALKKQQAQADKRLIDLQSAQKTAVAKQASTATEQNKQLDSLQQSLSTLRTQLAILEESLAEGQAQLQSGLAKQSSRIASLEKANRSGGGALSSRVQTNEQAIRAIDGTRRQMVGDIQALKQKLNALQLQVNRL</sequence>
<keyword evidence="5" id="KW-1185">Reference proteome</keyword>
<evidence type="ECO:0000256" key="3">
    <source>
        <dbReference type="SAM" id="Phobius"/>
    </source>
</evidence>
<name>A0A5P1RDR8_9GAMM</name>
<feature type="region of interest" description="Disordered" evidence="2">
    <location>
        <begin position="1"/>
        <end position="59"/>
    </location>
</feature>
<dbReference type="OrthoDB" id="5700790at2"/>
<evidence type="ECO:0000256" key="1">
    <source>
        <dbReference type="SAM" id="Coils"/>
    </source>
</evidence>
<dbReference type="RefSeq" id="WP_138986953.1">
    <property type="nucleotide sequence ID" value="NZ_CP043869.1"/>
</dbReference>
<feature type="coiled-coil region" evidence="1">
    <location>
        <begin position="221"/>
        <end position="287"/>
    </location>
</feature>
<evidence type="ECO:0000256" key="2">
    <source>
        <dbReference type="SAM" id="MobiDB-lite"/>
    </source>
</evidence>
<keyword evidence="3" id="KW-1133">Transmembrane helix</keyword>
<feature type="transmembrane region" description="Helical" evidence="3">
    <location>
        <begin position="71"/>
        <end position="92"/>
    </location>
</feature>
<dbReference type="Gene3D" id="1.10.287.1490">
    <property type="match status" value="1"/>
</dbReference>
<proteinExistence type="predicted"/>